<dbReference type="NCBIfam" id="TIGR01525">
    <property type="entry name" value="ATPase-IB_hvy"/>
    <property type="match status" value="1"/>
</dbReference>
<dbReference type="PROSITE" id="PS00154">
    <property type="entry name" value="ATPASE_E1_E2"/>
    <property type="match status" value="1"/>
</dbReference>
<dbReference type="SUPFAM" id="SSF55008">
    <property type="entry name" value="HMA, heavy metal-associated domain"/>
    <property type="match status" value="2"/>
</dbReference>
<comment type="catalytic activity">
    <reaction evidence="11">
        <text>Zn(2+)(in) + ATP + H2O = Zn(2+)(out) + ADP + phosphate + H(+)</text>
        <dbReference type="Rhea" id="RHEA:20621"/>
        <dbReference type="ChEBI" id="CHEBI:15377"/>
        <dbReference type="ChEBI" id="CHEBI:15378"/>
        <dbReference type="ChEBI" id="CHEBI:29105"/>
        <dbReference type="ChEBI" id="CHEBI:30616"/>
        <dbReference type="ChEBI" id="CHEBI:43474"/>
        <dbReference type="ChEBI" id="CHEBI:456216"/>
        <dbReference type="EC" id="7.2.2.12"/>
    </reaction>
</comment>
<dbReference type="SUPFAM" id="SSF56784">
    <property type="entry name" value="HAD-like"/>
    <property type="match status" value="1"/>
</dbReference>
<dbReference type="NCBIfam" id="TIGR01494">
    <property type="entry name" value="ATPase_P-type"/>
    <property type="match status" value="1"/>
</dbReference>
<dbReference type="SUPFAM" id="SSF81665">
    <property type="entry name" value="Calcium ATPase, transmembrane domain M"/>
    <property type="match status" value="1"/>
</dbReference>
<reference evidence="15" key="1">
    <citation type="submission" date="2016-10" db="EMBL/GenBank/DDBJ databases">
        <authorList>
            <person name="Varghese N."/>
            <person name="Submissions S."/>
        </authorList>
    </citation>
    <scope>NUCLEOTIDE SEQUENCE [LARGE SCALE GENOMIC DNA]</scope>
    <source>
        <strain evidence="15">CGMCC 1.12041</strain>
    </source>
</reference>
<dbReference type="InterPro" id="IPR044492">
    <property type="entry name" value="P_typ_ATPase_HD_dom"/>
</dbReference>
<feature type="domain" description="HMA" evidence="13">
    <location>
        <begin position="28"/>
        <end position="92"/>
    </location>
</feature>
<keyword evidence="7" id="KW-1278">Translocase</keyword>
<feature type="transmembrane region" description="Helical" evidence="12">
    <location>
        <begin position="188"/>
        <end position="207"/>
    </location>
</feature>
<feature type="transmembrane region" description="Helical" evidence="12">
    <location>
        <begin position="266"/>
        <end position="284"/>
    </location>
</feature>
<dbReference type="InterPro" id="IPR059000">
    <property type="entry name" value="ATPase_P-type_domA"/>
</dbReference>
<keyword evidence="3 12" id="KW-0812">Transmembrane</keyword>
<dbReference type="PANTHER" id="PTHR48085">
    <property type="entry name" value="CADMIUM/ZINC-TRANSPORTING ATPASE HMA2-RELATED"/>
    <property type="match status" value="1"/>
</dbReference>
<dbReference type="PRINTS" id="PR00119">
    <property type="entry name" value="CATATPASE"/>
</dbReference>
<dbReference type="InterPro" id="IPR036412">
    <property type="entry name" value="HAD-like_sf"/>
</dbReference>
<dbReference type="AlphaFoldDB" id="A0A1I1VU29"/>
<dbReference type="GO" id="GO:0005886">
    <property type="term" value="C:plasma membrane"/>
    <property type="evidence" value="ECO:0007669"/>
    <property type="project" value="UniProtKB-SubCell"/>
</dbReference>
<dbReference type="GO" id="GO:0046872">
    <property type="term" value="F:metal ion binding"/>
    <property type="evidence" value="ECO:0007669"/>
    <property type="project" value="UniProtKB-KW"/>
</dbReference>
<feature type="transmembrane region" description="Helical" evidence="12">
    <location>
        <begin position="780"/>
        <end position="802"/>
    </location>
</feature>
<feature type="domain" description="HMA" evidence="13">
    <location>
        <begin position="104"/>
        <end position="167"/>
    </location>
</feature>
<dbReference type="GO" id="GO:0016887">
    <property type="term" value="F:ATP hydrolysis activity"/>
    <property type="evidence" value="ECO:0007669"/>
    <property type="project" value="InterPro"/>
</dbReference>
<dbReference type="InterPro" id="IPR008250">
    <property type="entry name" value="ATPase_P-typ_transduc_dom_A_sf"/>
</dbReference>
<name>A0A1I1VU29_9BURK</name>
<dbReference type="Proteomes" id="UP000198639">
    <property type="component" value="Unassembled WGS sequence"/>
</dbReference>
<dbReference type="PROSITE" id="PS50846">
    <property type="entry name" value="HMA_2"/>
    <property type="match status" value="2"/>
</dbReference>
<dbReference type="InterPro" id="IPR018303">
    <property type="entry name" value="ATPase_P-typ_P_site"/>
</dbReference>
<dbReference type="EC" id="7.2.2.12" evidence="10"/>
<keyword evidence="8 12" id="KW-1133">Transmembrane helix</keyword>
<dbReference type="CDD" id="cd07545">
    <property type="entry name" value="P-type_ATPase_Cd-like"/>
    <property type="match status" value="1"/>
</dbReference>
<dbReference type="GO" id="GO:0015086">
    <property type="term" value="F:cadmium ion transmembrane transporter activity"/>
    <property type="evidence" value="ECO:0007669"/>
    <property type="project" value="TreeGrafter"/>
</dbReference>
<comment type="similarity">
    <text evidence="2 12">Belongs to the cation transport ATPase (P-type) (TC 3.A.3) family. Type IB subfamily.</text>
</comment>
<dbReference type="GO" id="GO:0016463">
    <property type="term" value="F:P-type zinc transporter activity"/>
    <property type="evidence" value="ECO:0007669"/>
    <property type="project" value="UniProtKB-EC"/>
</dbReference>
<accession>A0A1I1VU29</accession>
<organism evidence="14 15">
    <name type="scientific">Massilia yuzhufengensis</name>
    <dbReference type="NCBI Taxonomy" id="1164594"/>
    <lineage>
        <taxon>Bacteria</taxon>
        <taxon>Pseudomonadati</taxon>
        <taxon>Pseudomonadota</taxon>
        <taxon>Betaproteobacteria</taxon>
        <taxon>Burkholderiales</taxon>
        <taxon>Oxalobacteraceae</taxon>
        <taxon>Telluria group</taxon>
        <taxon>Massilia</taxon>
    </lineage>
</organism>
<dbReference type="SUPFAM" id="SSF81653">
    <property type="entry name" value="Calcium ATPase, transduction domain A"/>
    <property type="match status" value="1"/>
</dbReference>
<dbReference type="Pfam" id="PF00403">
    <property type="entry name" value="HMA"/>
    <property type="match status" value="1"/>
</dbReference>
<evidence type="ECO:0000256" key="9">
    <source>
        <dbReference type="ARBA" id="ARBA00023136"/>
    </source>
</evidence>
<feature type="transmembrane region" description="Helical" evidence="12">
    <location>
        <begin position="213"/>
        <end position="232"/>
    </location>
</feature>
<dbReference type="SFLD" id="SFLDS00003">
    <property type="entry name" value="Haloacid_Dehalogenase"/>
    <property type="match status" value="1"/>
</dbReference>
<evidence type="ECO:0000256" key="11">
    <source>
        <dbReference type="ARBA" id="ARBA00047308"/>
    </source>
</evidence>
<evidence type="ECO:0000256" key="5">
    <source>
        <dbReference type="ARBA" id="ARBA00022741"/>
    </source>
</evidence>
<feature type="transmembrane region" description="Helical" evidence="12">
    <location>
        <begin position="244"/>
        <end position="260"/>
    </location>
</feature>
<dbReference type="Pfam" id="PF00702">
    <property type="entry name" value="Hydrolase"/>
    <property type="match status" value="1"/>
</dbReference>
<dbReference type="STRING" id="1164594.SAMN05216204_14215"/>
<dbReference type="EMBL" id="FOLD01000042">
    <property type="protein sequence ID" value="SFD86527.1"/>
    <property type="molecule type" value="Genomic_DNA"/>
</dbReference>
<evidence type="ECO:0000256" key="2">
    <source>
        <dbReference type="ARBA" id="ARBA00006024"/>
    </source>
</evidence>
<evidence type="ECO:0000256" key="10">
    <source>
        <dbReference type="ARBA" id="ARBA00039097"/>
    </source>
</evidence>
<dbReference type="InterPro" id="IPR006121">
    <property type="entry name" value="HMA_dom"/>
</dbReference>
<gene>
    <name evidence="14" type="ORF">SAMN05216204_14215</name>
</gene>
<keyword evidence="6 12" id="KW-0067">ATP-binding</keyword>
<dbReference type="FunFam" id="2.70.150.10:FF:000002">
    <property type="entry name" value="Copper-transporting ATPase 1, putative"/>
    <property type="match status" value="1"/>
</dbReference>
<evidence type="ECO:0000256" key="3">
    <source>
        <dbReference type="ARBA" id="ARBA00022692"/>
    </source>
</evidence>
<keyword evidence="9 12" id="KW-0472">Membrane</keyword>
<keyword evidence="12" id="KW-1003">Cell membrane</keyword>
<dbReference type="InterPro" id="IPR001757">
    <property type="entry name" value="P_typ_ATPase"/>
</dbReference>
<feature type="transmembrane region" description="Helical" evidence="12">
    <location>
        <begin position="417"/>
        <end position="436"/>
    </location>
</feature>
<evidence type="ECO:0000313" key="15">
    <source>
        <dbReference type="Proteomes" id="UP000198639"/>
    </source>
</evidence>
<dbReference type="Gene3D" id="3.40.1110.10">
    <property type="entry name" value="Calcium-transporting ATPase, cytoplasmic domain N"/>
    <property type="match status" value="1"/>
</dbReference>
<dbReference type="InterPro" id="IPR023299">
    <property type="entry name" value="ATPase_P-typ_cyto_dom_N"/>
</dbReference>
<dbReference type="Pfam" id="PF00122">
    <property type="entry name" value="E1-E2_ATPase"/>
    <property type="match status" value="1"/>
</dbReference>
<evidence type="ECO:0000256" key="8">
    <source>
        <dbReference type="ARBA" id="ARBA00022989"/>
    </source>
</evidence>
<proteinExistence type="inferred from homology"/>
<sequence>MSECQTKSCCEKSAPIETAGASSSALDRSLLIRIDQMDCPTEEGLLRQALGRIAGVGKLEFNLVQRRLRVEHSLGDPQAILAAVRAVGMDPVVEQADEQSGSAAGTVFRIENMDCPTEEKLIRNKLSGLPQVEQLDFNLVQRRLVVRHSGPAAAIQDALTSIGMQAVLVAAGQGRAEAVRPASRKRQYAVLALGLAAAVGAEIVAWTTGDENWWPVILLSVLAIATTGLGVYKKGWIALKNRNLNINALMSIAVTGAVLIGQWPEAAMVMVLFAIAEMIEARSLDRARNAIQGLMALTPERVSVRLDDGSWSEQDATTVAIGALARVAPGERIALDGEVTTGQSSVNQAPITGESMPVPKTVGDKVFAGTINETGSFEYRVTAGHSNSTLSRIIRAVEDAQGSRAPTQRFVDRFSSIYTPIVFAIALAVALVPPLMLGAEWMPWIYKALVLLVIACPCALVISTPVTVVSGLAAAARAGILIKGGVYLEQGGKLRSLALDKTGTITQGKPDVTDVLPLQGDAQTHLQLAAALADRSDHPVSTAVSRHWKNAALGLPLASVSEFEALTGRGTKGHIDGKWYYLGNHRLVEELGICSTATESVLSKLEGEGKTAVVLCDESAPLLVIGVADTIRETSREAIAQLHQLGIRTVMLTGDNAVTATAIARQVGIDDARGNMLPEDKLSAINDEVARFGTVGMVGDGINDAPALAKADIGFAMGAAGTDTAIETADVALMDDDLRKIPQFIRLSRQAAAILKQNIVAALLIKAVFLVLAIAGSATLWMAVFADMGASLLVVFNGLRLLKAGNACKRG</sequence>
<dbReference type="Gene3D" id="3.30.70.100">
    <property type="match status" value="2"/>
</dbReference>
<keyword evidence="15" id="KW-1185">Reference proteome</keyword>
<dbReference type="InterPro" id="IPR036163">
    <property type="entry name" value="HMA_dom_sf"/>
</dbReference>
<evidence type="ECO:0000259" key="13">
    <source>
        <dbReference type="PROSITE" id="PS50846"/>
    </source>
</evidence>
<dbReference type="Gene3D" id="2.70.150.10">
    <property type="entry name" value="Calcium-transporting ATPase, cytoplasmic transduction domain A"/>
    <property type="match status" value="1"/>
</dbReference>
<dbReference type="RefSeq" id="WP_091877011.1">
    <property type="nucleotide sequence ID" value="NZ_FOLD01000042.1"/>
</dbReference>
<dbReference type="InterPro" id="IPR051014">
    <property type="entry name" value="Cation_Transport_ATPase_IB"/>
</dbReference>
<dbReference type="PRINTS" id="PR00941">
    <property type="entry name" value="CDATPASE"/>
</dbReference>
<dbReference type="InterPro" id="IPR027256">
    <property type="entry name" value="P-typ_ATPase_IB"/>
</dbReference>
<dbReference type="SFLD" id="SFLDG00002">
    <property type="entry name" value="C1.7:_P-type_atpase_like"/>
    <property type="match status" value="1"/>
</dbReference>
<dbReference type="InterPro" id="IPR023298">
    <property type="entry name" value="ATPase_P-typ_TM_dom_sf"/>
</dbReference>
<dbReference type="OrthoDB" id="8552908at2"/>
<evidence type="ECO:0000256" key="12">
    <source>
        <dbReference type="RuleBase" id="RU362081"/>
    </source>
</evidence>
<feature type="transmembrane region" description="Helical" evidence="12">
    <location>
        <begin position="448"/>
        <end position="475"/>
    </location>
</feature>
<feature type="transmembrane region" description="Helical" evidence="12">
    <location>
        <begin position="753"/>
        <end position="774"/>
    </location>
</feature>
<dbReference type="SFLD" id="SFLDF00027">
    <property type="entry name" value="p-type_atpase"/>
    <property type="match status" value="1"/>
</dbReference>
<dbReference type="Gene3D" id="3.40.50.1000">
    <property type="entry name" value="HAD superfamily/HAD-like"/>
    <property type="match status" value="1"/>
</dbReference>
<dbReference type="GO" id="GO:0005524">
    <property type="term" value="F:ATP binding"/>
    <property type="evidence" value="ECO:0007669"/>
    <property type="project" value="UniProtKB-UniRule"/>
</dbReference>
<evidence type="ECO:0000256" key="1">
    <source>
        <dbReference type="ARBA" id="ARBA00004141"/>
    </source>
</evidence>
<evidence type="ECO:0000256" key="6">
    <source>
        <dbReference type="ARBA" id="ARBA00022840"/>
    </source>
</evidence>
<evidence type="ECO:0000313" key="14">
    <source>
        <dbReference type="EMBL" id="SFD86527.1"/>
    </source>
</evidence>
<evidence type="ECO:0000256" key="7">
    <source>
        <dbReference type="ARBA" id="ARBA00022967"/>
    </source>
</evidence>
<dbReference type="InterPro" id="IPR023214">
    <property type="entry name" value="HAD_sf"/>
</dbReference>
<dbReference type="PANTHER" id="PTHR48085:SF5">
    <property type="entry name" value="CADMIUM_ZINC-TRANSPORTING ATPASE HMA4-RELATED"/>
    <property type="match status" value="1"/>
</dbReference>
<keyword evidence="4 12" id="KW-0479">Metal-binding</keyword>
<protein>
    <recommendedName>
        <fullName evidence="10">P-type Zn(2+) transporter</fullName>
        <ecNumber evidence="10">7.2.2.12</ecNumber>
    </recommendedName>
</protein>
<comment type="subcellular location">
    <subcellularLocation>
        <location evidence="12">Cell membrane</location>
    </subcellularLocation>
    <subcellularLocation>
        <location evidence="1">Membrane</location>
        <topology evidence="1">Multi-pass membrane protein</topology>
    </subcellularLocation>
</comment>
<keyword evidence="5 12" id="KW-0547">Nucleotide-binding</keyword>
<evidence type="ECO:0000256" key="4">
    <source>
        <dbReference type="ARBA" id="ARBA00022723"/>
    </source>
</evidence>